<name>A0A8H7J180_9PLEO</name>
<dbReference type="AlphaFoldDB" id="A0A8H7J180"/>
<feature type="region of interest" description="Disordered" evidence="1">
    <location>
        <begin position="138"/>
        <end position="182"/>
    </location>
</feature>
<accession>A0A8H7J180</accession>
<organism evidence="2 3">
    <name type="scientific">Ascochyta lentis</name>
    <dbReference type="NCBI Taxonomy" id="205686"/>
    <lineage>
        <taxon>Eukaryota</taxon>
        <taxon>Fungi</taxon>
        <taxon>Dikarya</taxon>
        <taxon>Ascomycota</taxon>
        <taxon>Pezizomycotina</taxon>
        <taxon>Dothideomycetes</taxon>
        <taxon>Pleosporomycetidae</taxon>
        <taxon>Pleosporales</taxon>
        <taxon>Pleosporineae</taxon>
        <taxon>Didymellaceae</taxon>
        <taxon>Ascochyta</taxon>
    </lineage>
</organism>
<evidence type="ECO:0000313" key="3">
    <source>
        <dbReference type="Proteomes" id="UP000651452"/>
    </source>
</evidence>
<feature type="compositionally biased region" description="Low complexity" evidence="1">
    <location>
        <begin position="138"/>
        <end position="154"/>
    </location>
</feature>
<comment type="caution">
    <text evidence="2">The sequence shown here is derived from an EMBL/GenBank/DDBJ whole genome shotgun (WGS) entry which is preliminary data.</text>
</comment>
<protein>
    <submittedName>
        <fullName evidence="2">Uncharacterized protein</fullName>
    </submittedName>
</protein>
<feature type="compositionally biased region" description="Acidic residues" evidence="1">
    <location>
        <begin position="155"/>
        <end position="164"/>
    </location>
</feature>
<evidence type="ECO:0000256" key="1">
    <source>
        <dbReference type="SAM" id="MobiDB-lite"/>
    </source>
</evidence>
<dbReference type="Proteomes" id="UP000651452">
    <property type="component" value="Unassembled WGS sequence"/>
</dbReference>
<feature type="compositionally biased region" description="Basic and acidic residues" evidence="1">
    <location>
        <begin position="165"/>
        <end position="182"/>
    </location>
</feature>
<proteinExistence type="predicted"/>
<sequence>MRKLACEAQQLAERVQSQSLLARCEYWLGSSCAGTQDFSAAVDHLKRARWLGVPDGLRCEEKTDIHPLLTSVERHINHAGQNNSAEWSYQNYHLQQYDTPCTKEALLKSWTPQEKSYIKHGLKIPNFELEIRTTECATPSLTSESSNTSSSIDSIEGETSDVDLEGLKQVDTKEQDGELRVG</sequence>
<reference evidence="2" key="2">
    <citation type="submission" date="2020-09" db="EMBL/GenBank/DDBJ databases">
        <title>Reference genome assembly for Australian Ascochyta lentis isolate Al4.</title>
        <authorList>
            <person name="Lee R.C."/>
            <person name="Farfan-Caceres L.M."/>
            <person name="Debler J.W."/>
            <person name="Williams A.H."/>
            <person name="Henares B.M."/>
        </authorList>
    </citation>
    <scope>NUCLEOTIDE SEQUENCE</scope>
    <source>
        <strain evidence="2">Al4</strain>
    </source>
</reference>
<reference evidence="2" key="1">
    <citation type="submission" date="2018-12" db="EMBL/GenBank/DDBJ databases">
        <authorList>
            <person name="Syme R.A."/>
            <person name="Farfan-Caceres L."/>
            <person name="Lichtenzveig J."/>
        </authorList>
    </citation>
    <scope>NUCLEOTIDE SEQUENCE</scope>
    <source>
        <strain evidence="2">Al4</strain>
    </source>
</reference>
<keyword evidence="3" id="KW-1185">Reference proteome</keyword>
<dbReference type="OrthoDB" id="3801492at2759"/>
<evidence type="ECO:0000313" key="2">
    <source>
        <dbReference type="EMBL" id="KAF9694607.1"/>
    </source>
</evidence>
<gene>
    <name evidence="2" type="ORF">EKO04_007277</name>
</gene>
<dbReference type="EMBL" id="RZGK01000013">
    <property type="protein sequence ID" value="KAF9694607.1"/>
    <property type="molecule type" value="Genomic_DNA"/>
</dbReference>